<evidence type="ECO:0000256" key="4">
    <source>
        <dbReference type="ARBA" id="ARBA00020902"/>
    </source>
</evidence>
<dbReference type="GO" id="GO:0008915">
    <property type="term" value="F:lipid-A-disaccharide synthase activity"/>
    <property type="evidence" value="ECO:0007669"/>
    <property type="project" value="UniProtKB-UniRule"/>
</dbReference>
<evidence type="ECO:0000256" key="11">
    <source>
        <dbReference type="NCBIfam" id="TIGR00215"/>
    </source>
</evidence>
<reference evidence="12" key="2">
    <citation type="submission" date="2023-01" db="EMBL/GenBank/DDBJ databases">
        <authorList>
            <person name="Sun Q."/>
            <person name="Evtushenko L."/>
        </authorList>
    </citation>
    <scope>NUCLEOTIDE SEQUENCE</scope>
    <source>
        <strain evidence="12">VKM B-1513</strain>
    </source>
</reference>
<dbReference type="EMBL" id="BSFE01000004">
    <property type="protein sequence ID" value="GLK52350.1"/>
    <property type="molecule type" value="Genomic_DNA"/>
</dbReference>
<sequence length="391" mass="41336">MTGTPLIYVVAAERSGDLLGAALMRSLQAKTGGEIRFAGIGGRAMAEEGVSSAIDISDLAIFGWIDGLMAYKRVKAAVAASVEDILRVKPDAVVLIDSWGYTLRVARGVRQADPSIRLIKYVGPQVFATRPGRAATLAATVDRLLTILDFDAPYYEAHGLPVTFVGNPTLERLEAGDGAAFRARHAIPAGAPVLTVLFGSRTSEIRRMFGPFARAVARLRQRDPGLSIVIPIADPVEADLRARLKTEPCFGGAVLVEEAEKADAFAAADAALACSGTVVTELATAGVPTVTSYRLGWITWALARAFNLMKAKYISLVNISADAELVPELVQTRATGANLAEAVGALMDDAGRRETLSRKLIETTARMRGDGKASDRAADAVLETLDGATGQ</sequence>
<comment type="caution">
    <text evidence="12">The sequence shown here is derived from an EMBL/GenBank/DDBJ whole genome shotgun (WGS) entry which is preliminary data.</text>
</comment>
<evidence type="ECO:0000256" key="7">
    <source>
        <dbReference type="ARBA" id="ARBA00022676"/>
    </source>
</evidence>
<keyword evidence="6" id="KW-0441">Lipid A biosynthesis</keyword>
<dbReference type="AlphaFoldDB" id="A0A9W6INL0"/>
<accession>A0A9W6INL0</accession>
<comment type="catalytic activity">
    <reaction evidence="10">
        <text>a lipid X + a UDP-2-N,3-O-bis[(3R)-3-hydroxyacyl]-alpha-D-glucosamine = a lipid A disaccharide + UDP + H(+)</text>
        <dbReference type="Rhea" id="RHEA:67828"/>
        <dbReference type="ChEBI" id="CHEBI:15378"/>
        <dbReference type="ChEBI" id="CHEBI:58223"/>
        <dbReference type="ChEBI" id="CHEBI:137748"/>
        <dbReference type="ChEBI" id="CHEBI:176338"/>
        <dbReference type="ChEBI" id="CHEBI:176343"/>
        <dbReference type="EC" id="2.4.1.182"/>
    </reaction>
</comment>
<proteinExistence type="inferred from homology"/>
<keyword evidence="8" id="KW-0808">Transferase</keyword>
<name>A0A9W6INL0_9PROT</name>
<keyword evidence="9" id="KW-0443">Lipid metabolism</keyword>
<evidence type="ECO:0000256" key="10">
    <source>
        <dbReference type="ARBA" id="ARBA00048975"/>
    </source>
</evidence>
<evidence type="ECO:0000256" key="6">
    <source>
        <dbReference type="ARBA" id="ARBA00022556"/>
    </source>
</evidence>
<keyword evidence="13" id="KW-1185">Reference proteome</keyword>
<dbReference type="PANTHER" id="PTHR30372">
    <property type="entry name" value="LIPID-A-DISACCHARIDE SYNTHASE"/>
    <property type="match status" value="1"/>
</dbReference>
<dbReference type="Pfam" id="PF02684">
    <property type="entry name" value="LpxB"/>
    <property type="match status" value="1"/>
</dbReference>
<dbReference type="SUPFAM" id="SSF53756">
    <property type="entry name" value="UDP-Glycosyltransferase/glycogen phosphorylase"/>
    <property type="match status" value="1"/>
</dbReference>
<dbReference type="Gene3D" id="3.40.50.2000">
    <property type="entry name" value="Glycogen Phosphorylase B"/>
    <property type="match status" value="1"/>
</dbReference>
<comment type="similarity">
    <text evidence="2">Belongs to the LpxB family.</text>
</comment>
<dbReference type="InterPro" id="IPR003835">
    <property type="entry name" value="Glyco_trans_19"/>
</dbReference>
<evidence type="ECO:0000313" key="12">
    <source>
        <dbReference type="EMBL" id="GLK52350.1"/>
    </source>
</evidence>
<keyword evidence="7" id="KW-0328">Glycosyltransferase</keyword>
<dbReference type="NCBIfam" id="TIGR00215">
    <property type="entry name" value="lpxB"/>
    <property type="match status" value="1"/>
</dbReference>
<evidence type="ECO:0000256" key="2">
    <source>
        <dbReference type="ARBA" id="ARBA00007868"/>
    </source>
</evidence>
<dbReference type="GO" id="GO:0009245">
    <property type="term" value="P:lipid A biosynthetic process"/>
    <property type="evidence" value="ECO:0007669"/>
    <property type="project" value="UniProtKB-UniRule"/>
</dbReference>
<reference evidence="12" key="1">
    <citation type="journal article" date="2014" name="Int. J. Syst. Evol. Microbiol.">
        <title>Complete genome sequence of Corynebacterium casei LMG S-19264T (=DSM 44701T), isolated from a smear-ripened cheese.</title>
        <authorList>
            <consortium name="US DOE Joint Genome Institute (JGI-PGF)"/>
            <person name="Walter F."/>
            <person name="Albersmeier A."/>
            <person name="Kalinowski J."/>
            <person name="Ruckert C."/>
        </authorList>
    </citation>
    <scope>NUCLEOTIDE SEQUENCE</scope>
    <source>
        <strain evidence="12">VKM B-1513</strain>
    </source>
</reference>
<evidence type="ECO:0000256" key="1">
    <source>
        <dbReference type="ARBA" id="ARBA00002056"/>
    </source>
</evidence>
<evidence type="ECO:0000313" key="13">
    <source>
        <dbReference type="Proteomes" id="UP001143486"/>
    </source>
</evidence>
<dbReference type="PANTHER" id="PTHR30372:SF4">
    <property type="entry name" value="LIPID-A-DISACCHARIDE SYNTHASE, MITOCHONDRIAL-RELATED"/>
    <property type="match status" value="1"/>
</dbReference>
<evidence type="ECO:0000256" key="8">
    <source>
        <dbReference type="ARBA" id="ARBA00022679"/>
    </source>
</evidence>
<evidence type="ECO:0000256" key="3">
    <source>
        <dbReference type="ARBA" id="ARBA00012687"/>
    </source>
</evidence>
<keyword evidence="5" id="KW-0444">Lipid biosynthesis</keyword>
<dbReference type="GO" id="GO:0005543">
    <property type="term" value="F:phospholipid binding"/>
    <property type="evidence" value="ECO:0007669"/>
    <property type="project" value="TreeGrafter"/>
</dbReference>
<evidence type="ECO:0000256" key="9">
    <source>
        <dbReference type="ARBA" id="ARBA00023098"/>
    </source>
</evidence>
<organism evidence="12 13">
    <name type="scientific">Maricaulis virginensis</name>
    <dbReference type="NCBI Taxonomy" id="144022"/>
    <lineage>
        <taxon>Bacteria</taxon>
        <taxon>Pseudomonadati</taxon>
        <taxon>Pseudomonadota</taxon>
        <taxon>Alphaproteobacteria</taxon>
        <taxon>Maricaulales</taxon>
        <taxon>Maricaulaceae</taxon>
        <taxon>Maricaulis</taxon>
    </lineage>
</organism>
<evidence type="ECO:0000256" key="5">
    <source>
        <dbReference type="ARBA" id="ARBA00022516"/>
    </source>
</evidence>
<dbReference type="EC" id="2.4.1.182" evidence="3 11"/>
<gene>
    <name evidence="12" type="primary">lpxB</name>
    <name evidence="12" type="ORF">GCM10017621_18580</name>
</gene>
<protein>
    <recommendedName>
        <fullName evidence="4 11">Lipid-A-disaccharide synthase</fullName>
        <ecNumber evidence="3 11">2.4.1.182</ecNumber>
    </recommendedName>
</protein>
<comment type="function">
    <text evidence="1">Condensation of UDP-2,3-diacylglucosamine and 2,3-diacylglucosamine-1-phosphate to form lipid A disaccharide, a precursor of lipid A, a phosphorylated glycolipid that anchors the lipopolysaccharide to the outer membrane of the cell.</text>
</comment>
<dbReference type="RefSeq" id="WP_271186718.1">
    <property type="nucleotide sequence ID" value="NZ_BSFE01000004.1"/>
</dbReference>
<dbReference type="Proteomes" id="UP001143486">
    <property type="component" value="Unassembled WGS sequence"/>
</dbReference>
<dbReference type="GO" id="GO:0016020">
    <property type="term" value="C:membrane"/>
    <property type="evidence" value="ECO:0007669"/>
    <property type="project" value="GOC"/>
</dbReference>